<reference evidence="6" key="3">
    <citation type="submission" date="2022-01" db="UniProtKB">
        <authorList>
            <consortium name="EnsemblPlants"/>
        </authorList>
    </citation>
    <scope>IDENTIFICATION</scope>
    <source>
        <strain evidence="6">subsp. vulgare</strain>
    </source>
</reference>
<protein>
    <recommendedName>
        <fullName evidence="8">BGGP Beta-1-3-galactosyl-O-glycosyl-glycoprotein</fullName>
    </recommendedName>
</protein>
<dbReference type="Gramene" id="HORVU.MOREX.r2.7HG0623240.1">
    <property type="protein sequence ID" value="HORVU.MOREX.r2.7HG0623240.1"/>
    <property type="gene ID" value="HORVU.MOREX.r2.7HG0623240"/>
</dbReference>
<dbReference type="Gramene" id="HORVU.MOREX.r3.7HG0751330.1">
    <property type="protein sequence ID" value="HORVU.MOREX.r3.7HG0751330.1"/>
    <property type="gene ID" value="HORVU.MOREX.r3.7HG0751330"/>
</dbReference>
<name>A0A8I6YKG7_HORVV</name>
<keyword evidence="2" id="KW-0328">Glycosyltransferase</keyword>
<keyword evidence="5" id="KW-0325">Glycoprotein</keyword>
<evidence type="ECO:0000256" key="3">
    <source>
        <dbReference type="ARBA" id="ARBA00022679"/>
    </source>
</evidence>
<sequence length="442" mass="47919">MIRGIPLAASPAPSASSLFAASLTSSQPPVATMDCSSVPLPRNEHLPAGSQPDFVTLDIRTPSLHGRRCAGIDLRWVHSVAAGGILSLFLLAASGIAFPATSLFLHPYHSSATQSPSPAGPPRFAYLVSGSAGDATRLRRCLLALYHPRNHYILHLDAEAPDSEYAELTAFVATHPVLAAVGNVRVLEKANLVVANGGIAMVTTTLRAAATFLRGARADWDWFINLSASDYPLVTQDDLMDVFSRLPRDLNFIVDPGVFMNETENFTGSAWMVLSRPFVEYLIRGRDNLPRTLIVYHTDFVSSPDGYFHTVACNAEEFRNTIMNHNMHYISSADSPGHHPELITSGHWEGMIGSDAPFASKFGDDPVLDKIDAELLSRQPGMLAPGSWSIGDIGGDGSFWIVRDATPLRPGPGAARLQRLVTSLLSKENFRPKQCQMVNHNA</sequence>
<dbReference type="InterPro" id="IPR044610">
    <property type="entry name" value="GLCAT14A/B/C"/>
</dbReference>
<keyword evidence="7" id="KW-1185">Reference proteome</keyword>
<evidence type="ECO:0000256" key="2">
    <source>
        <dbReference type="ARBA" id="ARBA00022676"/>
    </source>
</evidence>
<dbReference type="InterPro" id="IPR003406">
    <property type="entry name" value="Glyco_trans_14"/>
</dbReference>
<accession>A0A8I6YKG7</accession>
<keyword evidence="3" id="KW-0808">Transferase</keyword>
<evidence type="ECO:0000256" key="5">
    <source>
        <dbReference type="ARBA" id="ARBA00023180"/>
    </source>
</evidence>
<evidence type="ECO:0000313" key="6">
    <source>
        <dbReference type="EnsemblPlants" id="HORVU.MOREX.r3.7HG0751330.1"/>
    </source>
</evidence>
<proteinExistence type="predicted"/>
<dbReference type="Proteomes" id="UP000011116">
    <property type="component" value="Chromosome 7H"/>
</dbReference>
<reference evidence="6" key="2">
    <citation type="submission" date="2020-10" db="EMBL/GenBank/DDBJ databases">
        <authorList>
            <person name="Scholz U."/>
            <person name="Mascher M."/>
            <person name="Fiebig A."/>
        </authorList>
    </citation>
    <scope>NUCLEOTIDE SEQUENCE [LARGE SCALE GENOMIC DNA]</scope>
    <source>
        <strain evidence="6">cv. Morex</strain>
    </source>
</reference>
<dbReference type="PANTHER" id="PTHR45719">
    <property type="entry name" value="GLYCOSYLTRANSFERASE"/>
    <property type="match status" value="1"/>
</dbReference>
<dbReference type="AlphaFoldDB" id="A0A8I6YKG7"/>
<dbReference type="PANTHER" id="PTHR45719:SF16">
    <property type="entry name" value="BGGP BETA-1-3-GALACTOSYL-O-GLYCOSYL-GLYCOPROTEIN"/>
    <property type="match status" value="1"/>
</dbReference>
<reference evidence="7" key="1">
    <citation type="journal article" date="2012" name="Nature">
        <title>A physical, genetic and functional sequence assembly of the barley genome.</title>
        <authorList>
            <consortium name="The International Barley Genome Sequencing Consortium"/>
            <person name="Mayer K.F."/>
            <person name="Waugh R."/>
            <person name="Brown J.W."/>
            <person name="Schulman A."/>
            <person name="Langridge P."/>
            <person name="Platzer M."/>
            <person name="Fincher G.B."/>
            <person name="Muehlbauer G.J."/>
            <person name="Sato K."/>
            <person name="Close T.J."/>
            <person name="Wise R.P."/>
            <person name="Stein N."/>
        </authorList>
    </citation>
    <scope>NUCLEOTIDE SEQUENCE [LARGE SCALE GENOMIC DNA]</scope>
    <source>
        <strain evidence="7">cv. Morex</strain>
    </source>
</reference>
<keyword evidence="4" id="KW-0472">Membrane</keyword>
<dbReference type="Pfam" id="PF02485">
    <property type="entry name" value="Branch"/>
    <property type="match status" value="2"/>
</dbReference>
<evidence type="ECO:0008006" key="8">
    <source>
        <dbReference type="Google" id="ProtNLM"/>
    </source>
</evidence>
<evidence type="ECO:0000313" key="7">
    <source>
        <dbReference type="Proteomes" id="UP000011116"/>
    </source>
</evidence>
<comment type="subcellular location">
    <subcellularLocation>
        <location evidence="1">Membrane</location>
        <topology evidence="1">Single-pass type II membrane protein</topology>
    </subcellularLocation>
</comment>
<dbReference type="GO" id="GO:0016020">
    <property type="term" value="C:membrane"/>
    <property type="evidence" value="ECO:0007669"/>
    <property type="project" value="UniProtKB-SubCell"/>
</dbReference>
<evidence type="ECO:0000256" key="4">
    <source>
        <dbReference type="ARBA" id="ARBA00023136"/>
    </source>
</evidence>
<organism evidence="6 7">
    <name type="scientific">Hordeum vulgare subsp. vulgare</name>
    <name type="common">Domesticated barley</name>
    <dbReference type="NCBI Taxonomy" id="112509"/>
    <lineage>
        <taxon>Eukaryota</taxon>
        <taxon>Viridiplantae</taxon>
        <taxon>Streptophyta</taxon>
        <taxon>Embryophyta</taxon>
        <taxon>Tracheophyta</taxon>
        <taxon>Spermatophyta</taxon>
        <taxon>Magnoliopsida</taxon>
        <taxon>Liliopsida</taxon>
        <taxon>Poales</taxon>
        <taxon>Poaceae</taxon>
        <taxon>BOP clade</taxon>
        <taxon>Pooideae</taxon>
        <taxon>Triticodae</taxon>
        <taxon>Triticeae</taxon>
        <taxon>Hordeinae</taxon>
        <taxon>Hordeum</taxon>
    </lineage>
</organism>
<dbReference type="SMR" id="A0A8I6YKG7"/>
<dbReference type="EnsemblPlants" id="HORVU.MOREX.r3.7HG0751330.1">
    <property type="protein sequence ID" value="HORVU.MOREX.r3.7HG0751330.1"/>
    <property type="gene ID" value="HORVU.MOREX.r3.7HG0751330"/>
</dbReference>
<dbReference type="GO" id="GO:0015020">
    <property type="term" value="F:glucuronosyltransferase activity"/>
    <property type="evidence" value="ECO:0007669"/>
    <property type="project" value="InterPro"/>
</dbReference>
<evidence type="ECO:0000256" key="1">
    <source>
        <dbReference type="ARBA" id="ARBA00004606"/>
    </source>
</evidence>